<dbReference type="GO" id="GO:0005681">
    <property type="term" value="C:spliceosomal complex"/>
    <property type="evidence" value="ECO:0007669"/>
    <property type="project" value="UniProtKB-KW"/>
</dbReference>
<feature type="compositionally biased region" description="Pro residues" evidence="5">
    <location>
        <begin position="278"/>
        <end position="287"/>
    </location>
</feature>
<evidence type="ECO:0000256" key="5">
    <source>
        <dbReference type="SAM" id="MobiDB-lite"/>
    </source>
</evidence>
<evidence type="ECO:0000256" key="1">
    <source>
        <dbReference type="ARBA" id="ARBA00022664"/>
    </source>
</evidence>
<reference evidence="6 7" key="2">
    <citation type="submission" date="2018-11" db="EMBL/GenBank/DDBJ databases">
        <authorList>
            <consortium name="Pathogen Informatics"/>
        </authorList>
    </citation>
    <scope>NUCLEOTIDE SEQUENCE [LARGE SCALE GENOMIC DNA]</scope>
    <source>
        <strain evidence="6 7">Egypt</strain>
    </source>
</reference>
<evidence type="ECO:0000256" key="3">
    <source>
        <dbReference type="ARBA" id="ARBA00022884"/>
    </source>
</evidence>
<dbReference type="CDD" id="cd12442">
    <property type="entry name" value="RRM_RBM48"/>
    <property type="match status" value="1"/>
</dbReference>
<feature type="region of interest" description="Disordered" evidence="5">
    <location>
        <begin position="329"/>
        <end position="391"/>
    </location>
</feature>
<reference evidence="8" key="1">
    <citation type="submission" date="2016-06" db="UniProtKB">
        <authorList>
            <consortium name="WormBaseParasite"/>
        </authorList>
    </citation>
    <scope>IDENTIFICATION</scope>
</reference>
<dbReference type="PANTHER" id="PTHR20957">
    <property type="entry name" value="RNA-BINDING PROTEIN 48"/>
    <property type="match status" value="1"/>
</dbReference>
<feature type="region of interest" description="Disordered" evidence="5">
    <location>
        <begin position="210"/>
        <end position="257"/>
    </location>
</feature>
<feature type="compositionally biased region" description="Polar residues" evidence="5">
    <location>
        <begin position="369"/>
        <end position="390"/>
    </location>
</feature>
<organism evidence="8">
    <name type="scientific">Echinostoma caproni</name>
    <dbReference type="NCBI Taxonomy" id="27848"/>
    <lineage>
        <taxon>Eukaryota</taxon>
        <taxon>Metazoa</taxon>
        <taxon>Spiralia</taxon>
        <taxon>Lophotrochozoa</taxon>
        <taxon>Platyhelminthes</taxon>
        <taxon>Trematoda</taxon>
        <taxon>Digenea</taxon>
        <taxon>Plagiorchiida</taxon>
        <taxon>Echinostomata</taxon>
        <taxon>Echinostomatoidea</taxon>
        <taxon>Echinostomatidae</taxon>
        <taxon>Echinostoma</taxon>
    </lineage>
</organism>
<feature type="region of interest" description="Disordered" evidence="5">
    <location>
        <begin position="275"/>
        <end position="312"/>
    </location>
</feature>
<dbReference type="AlphaFoldDB" id="A0A183B4G2"/>
<dbReference type="GO" id="GO:0006397">
    <property type="term" value="P:mRNA processing"/>
    <property type="evidence" value="ECO:0007669"/>
    <property type="project" value="UniProtKB-KW"/>
</dbReference>
<dbReference type="WBParaSite" id="ECPE_0001413701-mRNA-1">
    <property type="protein sequence ID" value="ECPE_0001413701-mRNA-1"/>
    <property type="gene ID" value="ECPE_0001413701"/>
</dbReference>
<dbReference type="EMBL" id="UZAN01056698">
    <property type="protein sequence ID" value="VDP91369.1"/>
    <property type="molecule type" value="Genomic_DNA"/>
</dbReference>
<keyword evidence="4" id="KW-0508">mRNA splicing</keyword>
<dbReference type="GO" id="GO:0003723">
    <property type="term" value="F:RNA binding"/>
    <property type="evidence" value="ECO:0007669"/>
    <property type="project" value="UniProtKB-KW"/>
</dbReference>
<evidence type="ECO:0000313" key="8">
    <source>
        <dbReference type="WBParaSite" id="ECPE_0001413701-mRNA-1"/>
    </source>
</evidence>
<keyword evidence="2" id="KW-0747">Spliceosome</keyword>
<dbReference type="GO" id="GO:0005654">
    <property type="term" value="C:nucleoplasm"/>
    <property type="evidence" value="ECO:0007669"/>
    <property type="project" value="TreeGrafter"/>
</dbReference>
<name>A0A183B4G2_9TREM</name>
<gene>
    <name evidence="6" type="ORF">ECPE_LOCUS14097</name>
</gene>
<feature type="compositionally biased region" description="Low complexity" evidence="5">
    <location>
        <begin position="242"/>
        <end position="255"/>
    </location>
</feature>
<evidence type="ECO:0000256" key="4">
    <source>
        <dbReference type="ARBA" id="ARBA00023187"/>
    </source>
</evidence>
<accession>A0A183B4G2</accession>
<proteinExistence type="predicted"/>
<sequence>MQPTRAFAQHLKVGPCLTRPAYRDGRRKTAVKVFTVATESAYLLLFGVPSVNLDQQLKDQCKQIGPLQSITKLTDYPERERFTDVFLVKFDSVQTARCERIPFAQLVKLDHFALFFRIHSLSPSPIVSTPDLPSTTKSIILNAIFCSHRKAKRKLDDSSFYGGSLHICYAPEYETVAETRIKLHACRRDNGRIARKAEYDYAQRLRGCTSSSQPDAFPNENVDTVPASNSDVSGALEDCRGSSLPSSSIPSHVSSGDALDDARRYWLERGMDWMQLGVPPPNAPPTPDTSQAGKNDRAQDQVSCMGPNGRPLPLPVLQALSWRPYRVPARATKPDQPNQPTPTPGSSTDLSDNRVPADPSLFVPRCLQVHSSSNKANTQSSNPAPSSRNPINVGELKRLALTLGPVQGPSLQPVGNQVVLSAQKRTKRLNRWIPSPRVSCSRKMCVLRTAQLLPEYIVK</sequence>
<protein>
    <submittedName>
        <fullName evidence="8">RNA-binding protein 48</fullName>
    </submittedName>
</protein>
<dbReference type="PANTHER" id="PTHR20957:SF0">
    <property type="entry name" value="RNA-BINDING PROTEIN 48"/>
    <property type="match status" value="1"/>
</dbReference>
<evidence type="ECO:0000256" key="2">
    <source>
        <dbReference type="ARBA" id="ARBA00022728"/>
    </source>
</evidence>
<keyword evidence="3" id="KW-0694">RNA-binding</keyword>
<dbReference type="GO" id="GO:0008380">
    <property type="term" value="P:RNA splicing"/>
    <property type="evidence" value="ECO:0007669"/>
    <property type="project" value="UniProtKB-KW"/>
</dbReference>
<dbReference type="OrthoDB" id="78358at2759"/>
<dbReference type="Proteomes" id="UP000272942">
    <property type="component" value="Unassembled WGS sequence"/>
</dbReference>
<dbReference type="InterPro" id="IPR039599">
    <property type="entry name" value="RBM48"/>
</dbReference>
<dbReference type="InterPro" id="IPR034264">
    <property type="entry name" value="RBM48_RRM"/>
</dbReference>
<keyword evidence="7" id="KW-1185">Reference proteome</keyword>
<evidence type="ECO:0000313" key="6">
    <source>
        <dbReference type="EMBL" id="VDP91369.1"/>
    </source>
</evidence>
<keyword evidence="1" id="KW-0507">mRNA processing</keyword>
<evidence type="ECO:0000313" key="7">
    <source>
        <dbReference type="Proteomes" id="UP000272942"/>
    </source>
</evidence>